<dbReference type="AlphaFoldDB" id="A0AAI9T0Z1"/>
<name>A0AAI9T0Z1_9ASCO</name>
<dbReference type="PROSITE" id="PS50076">
    <property type="entry name" value="DNAJ_2"/>
    <property type="match status" value="1"/>
</dbReference>
<dbReference type="SUPFAM" id="SSF46565">
    <property type="entry name" value="Chaperone J-domain"/>
    <property type="match status" value="1"/>
</dbReference>
<dbReference type="Gene3D" id="1.10.287.110">
    <property type="entry name" value="DnaJ domain"/>
    <property type="match status" value="1"/>
</dbReference>
<evidence type="ECO:0000259" key="1">
    <source>
        <dbReference type="PROSITE" id="PS50076"/>
    </source>
</evidence>
<reference evidence="2" key="1">
    <citation type="journal article" date="2022" name="DNA Res.">
        <title>Genome analysis of five recently described species of the CUG-Ser clade uncovers Candida theae as a new hybrid lineage with pathogenic potential in the Candida parapsilosis species complex.</title>
        <authorList>
            <person name="Mixao V."/>
            <person name="Del Olmo V."/>
            <person name="Hegedusova E."/>
            <person name="Saus E."/>
            <person name="Pryszcz L."/>
            <person name="Cillingova A."/>
            <person name="Nosek J."/>
            <person name="Gabaldon T."/>
        </authorList>
    </citation>
    <scope>NUCLEOTIDE SEQUENCE</scope>
    <source>
        <strain evidence="2">CBS 10844</strain>
    </source>
</reference>
<comment type="caution">
    <text evidence="2">The sequence shown here is derived from an EMBL/GenBank/DDBJ whole genome shotgun (WGS) entry which is preliminary data.</text>
</comment>
<feature type="domain" description="J" evidence="1">
    <location>
        <begin position="9"/>
        <end position="86"/>
    </location>
</feature>
<dbReference type="GO" id="GO:0031072">
    <property type="term" value="F:heat shock protein binding"/>
    <property type="evidence" value="ECO:0007669"/>
    <property type="project" value="TreeGrafter"/>
</dbReference>
<dbReference type="CDD" id="cd06257">
    <property type="entry name" value="DnaJ"/>
    <property type="match status" value="1"/>
</dbReference>
<gene>
    <name evidence="2" type="ORF">KGF56_000329</name>
</gene>
<dbReference type="GO" id="GO:0005737">
    <property type="term" value="C:cytoplasm"/>
    <property type="evidence" value="ECO:0007669"/>
    <property type="project" value="TreeGrafter"/>
</dbReference>
<organism evidence="2 3">
    <name type="scientific">Candida oxycetoniae</name>
    <dbReference type="NCBI Taxonomy" id="497107"/>
    <lineage>
        <taxon>Eukaryota</taxon>
        <taxon>Fungi</taxon>
        <taxon>Dikarya</taxon>
        <taxon>Ascomycota</taxon>
        <taxon>Saccharomycotina</taxon>
        <taxon>Pichiomycetes</taxon>
        <taxon>Debaryomycetaceae</taxon>
        <taxon>Candida/Lodderomyces clade</taxon>
        <taxon>Candida</taxon>
    </lineage>
</organism>
<dbReference type="Pfam" id="PF23302">
    <property type="entry name" value="HTH_DNAJC9"/>
    <property type="match status" value="1"/>
</dbReference>
<dbReference type="PANTHER" id="PTHR44144">
    <property type="entry name" value="DNAJ HOMOLOG SUBFAMILY C MEMBER 9"/>
    <property type="match status" value="1"/>
</dbReference>
<dbReference type="InterPro" id="IPR036869">
    <property type="entry name" value="J_dom_sf"/>
</dbReference>
<dbReference type="GO" id="GO:0005634">
    <property type="term" value="C:nucleus"/>
    <property type="evidence" value="ECO:0007669"/>
    <property type="project" value="TreeGrafter"/>
</dbReference>
<keyword evidence="3" id="KW-1185">Reference proteome</keyword>
<dbReference type="InterPro" id="IPR052594">
    <property type="entry name" value="J_domain-containing_protein"/>
</dbReference>
<dbReference type="InterPro" id="IPR056453">
    <property type="entry name" value="HTH_DNAJC9"/>
</dbReference>
<dbReference type="SMART" id="SM00271">
    <property type="entry name" value="DnaJ"/>
    <property type="match status" value="1"/>
</dbReference>
<accession>A0AAI9T0Z1</accession>
<evidence type="ECO:0000313" key="3">
    <source>
        <dbReference type="Proteomes" id="UP001202479"/>
    </source>
</evidence>
<dbReference type="GeneID" id="73377946"/>
<dbReference type="InterPro" id="IPR018253">
    <property type="entry name" value="DnaJ_domain_CS"/>
</dbReference>
<proteinExistence type="predicted"/>
<dbReference type="EMBL" id="JAHUZD010000020">
    <property type="protein sequence ID" value="KAI3406868.2"/>
    <property type="molecule type" value="Genomic_DNA"/>
</dbReference>
<dbReference type="Pfam" id="PF00226">
    <property type="entry name" value="DnaJ"/>
    <property type="match status" value="1"/>
</dbReference>
<dbReference type="PANTHER" id="PTHR44144:SF1">
    <property type="entry name" value="DNAJ HOMOLOG SUBFAMILY C MEMBER 9"/>
    <property type="match status" value="1"/>
</dbReference>
<dbReference type="RefSeq" id="XP_049182613.1">
    <property type="nucleotide sequence ID" value="XM_049324588.1"/>
</dbReference>
<dbReference type="PROSITE" id="PS00636">
    <property type="entry name" value="DNAJ_1"/>
    <property type="match status" value="1"/>
</dbReference>
<protein>
    <recommendedName>
        <fullName evidence="1">J domain-containing protein</fullName>
    </recommendedName>
</protein>
<dbReference type="PRINTS" id="PR00625">
    <property type="entry name" value="JDOMAIN"/>
</dbReference>
<evidence type="ECO:0000313" key="2">
    <source>
        <dbReference type="EMBL" id="KAI3406868.2"/>
    </source>
</evidence>
<dbReference type="Proteomes" id="UP001202479">
    <property type="component" value="Unassembled WGS sequence"/>
</dbReference>
<dbReference type="InterPro" id="IPR001623">
    <property type="entry name" value="DnaJ_domain"/>
</dbReference>
<sequence length="288" mass="34188">MGVPFPDIDPYQVLGVESDATPILIKKTYKKLCLKHHPDKKLQQRKDGEENNKEEEKEDEELFTKIQFAFSILNDPIKRNRYDTLGSLSDVDYGDEEGFNWKEYFQSMNDKITIEMIEEDKVKYQGSDEERHDIISNFVYYDGDFLKLFEVIPHLEFTEFEEQRVFKIIESEISSIDVDKTIIRSWEKYAKSRKTKVKNMLKKLAKEAKEAKELERVMMKDNKTKGSDLKTLIRSRQNHRLDSLIQDLESKYGKKHGKKRQAVEMDIDDGEFEKIQQEMLKRSKYDNE</sequence>